<dbReference type="InterPro" id="IPR036188">
    <property type="entry name" value="FAD/NAD-bd_sf"/>
</dbReference>
<keyword evidence="4" id="KW-0560">Oxidoreductase</keyword>
<dbReference type="InterPro" id="IPR003953">
    <property type="entry name" value="FAD-dep_OxRdtase_2_FAD-bd"/>
</dbReference>
<dbReference type="GO" id="GO:0016491">
    <property type="term" value="F:oxidoreductase activity"/>
    <property type="evidence" value="ECO:0007669"/>
    <property type="project" value="UniProtKB-KW"/>
</dbReference>
<evidence type="ECO:0000256" key="2">
    <source>
        <dbReference type="ARBA" id="ARBA00022630"/>
    </source>
</evidence>
<proteinExistence type="predicted"/>
<evidence type="ECO:0000313" key="7">
    <source>
        <dbReference type="Proteomes" id="UP001147746"/>
    </source>
</evidence>
<dbReference type="InterPro" id="IPR050315">
    <property type="entry name" value="FAD-oxidoreductase_2"/>
</dbReference>
<dbReference type="Gene3D" id="3.50.50.60">
    <property type="entry name" value="FAD/NAD(P)-binding domain"/>
    <property type="match status" value="1"/>
</dbReference>
<keyword evidence="3" id="KW-0274">FAD</keyword>
<reference evidence="6" key="2">
    <citation type="journal article" date="2023" name="IMA Fungus">
        <title>Comparative genomic study of the Penicillium genus elucidates a diverse pangenome and 15 lateral gene transfer events.</title>
        <authorList>
            <person name="Petersen C."/>
            <person name="Sorensen T."/>
            <person name="Nielsen M.R."/>
            <person name="Sondergaard T.E."/>
            <person name="Sorensen J.L."/>
            <person name="Fitzpatrick D.A."/>
            <person name="Frisvad J.C."/>
            <person name="Nielsen K.L."/>
        </authorList>
    </citation>
    <scope>NUCLEOTIDE SEQUENCE</scope>
    <source>
        <strain evidence="6">IBT 21472</strain>
    </source>
</reference>
<dbReference type="PANTHER" id="PTHR43400:SF10">
    <property type="entry name" value="3-OXOSTEROID 1-DEHYDROGENASE"/>
    <property type="match status" value="1"/>
</dbReference>
<comment type="cofactor">
    <cofactor evidence="1">
        <name>FAD</name>
        <dbReference type="ChEBI" id="CHEBI:57692"/>
    </cofactor>
</comment>
<evidence type="ECO:0000256" key="1">
    <source>
        <dbReference type="ARBA" id="ARBA00001974"/>
    </source>
</evidence>
<dbReference type="PANTHER" id="PTHR43400">
    <property type="entry name" value="FUMARATE REDUCTASE"/>
    <property type="match status" value="1"/>
</dbReference>
<reference evidence="6" key="1">
    <citation type="submission" date="2022-12" db="EMBL/GenBank/DDBJ databases">
        <authorList>
            <person name="Petersen C."/>
        </authorList>
    </citation>
    <scope>NUCLEOTIDE SEQUENCE</scope>
    <source>
        <strain evidence="6">IBT 21472</strain>
    </source>
</reference>
<evidence type="ECO:0000256" key="3">
    <source>
        <dbReference type="ARBA" id="ARBA00022827"/>
    </source>
</evidence>
<accession>A0A9W9Q2G2</accession>
<protein>
    <recommendedName>
        <fullName evidence="5">FAD-dependent oxidoreductase 2 FAD-binding domain-containing protein</fullName>
    </recommendedName>
</protein>
<evidence type="ECO:0000256" key="4">
    <source>
        <dbReference type="ARBA" id="ARBA00023002"/>
    </source>
</evidence>
<evidence type="ECO:0000259" key="5">
    <source>
        <dbReference type="Pfam" id="PF00890"/>
    </source>
</evidence>
<dbReference type="AlphaFoldDB" id="A0A9W9Q2G2"/>
<gene>
    <name evidence="6" type="ORF">N7476_004586</name>
</gene>
<dbReference type="EMBL" id="JAPZBO010000003">
    <property type="protein sequence ID" value="KAJ5321584.1"/>
    <property type="molecule type" value="Genomic_DNA"/>
</dbReference>
<name>A0A9W9Q2G2_9EURO</name>
<feature type="domain" description="FAD-dependent oxidoreductase 2 FAD-binding" evidence="5">
    <location>
        <begin position="7"/>
        <end position="66"/>
    </location>
</feature>
<comment type="caution">
    <text evidence="6">The sequence shown here is derived from an EMBL/GenBank/DDBJ whole genome shotgun (WGS) entry which is preliminary data.</text>
</comment>
<evidence type="ECO:0000313" key="6">
    <source>
        <dbReference type="EMBL" id="KAJ5321584.1"/>
    </source>
</evidence>
<dbReference type="Proteomes" id="UP001147746">
    <property type="component" value="Unassembled WGS sequence"/>
</dbReference>
<dbReference type="OrthoDB" id="7777654at2759"/>
<keyword evidence="2" id="KW-0285">Flavoprotein</keyword>
<keyword evidence="7" id="KW-1185">Reference proteome</keyword>
<dbReference type="SUPFAM" id="SSF51905">
    <property type="entry name" value="FAD/NAD(P)-binding domain"/>
    <property type="match status" value="1"/>
</dbReference>
<dbReference type="Pfam" id="PF00890">
    <property type="entry name" value="FAD_binding_2"/>
    <property type="match status" value="1"/>
</dbReference>
<sequence>MEVSEVDTLICGGGMSGMACAAFTAEAGAKTRVFEKQEEVGGSSNLSAGMFWAPNTYEKLRSWVPHGDPDLQRAWLDEYLPAVQWMRESGNPTANRFDGIMTIVSLLRTVEFQLMRKDNTVIPGLLMAGVDAGGFIKLGYAGGLGLALVTGLWAAREVTRELGLPEPRLPAADARDAAPIHGRL</sequence>
<organism evidence="6 7">
    <name type="scientific">Penicillium atrosanguineum</name>
    <dbReference type="NCBI Taxonomy" id="1132637"/>
    <lineage>
        <taxon>Eukaryota</taxon>
        <taxon>Fungi</taxon>
        <taxon>Dikarya</taxon>
        <taxon>Ascomycota</taxon>
        <taxon>Pezizomycotina</taxon>
        <taxon>Eurotiomycetes</taxon>
        <taxon>Eurotiomycetidae</taxon>
        <taxon>Eurotiales</taxon>
        <taxon>Aspergillaceae</taxon>
        <taxon>Penicillium</taxon>
    </lineage>
</organism>